<dbReference type="FunFam" id="2.40.30.10:FF:000034">
    <property type="entry name" value="Flavohemoprotein"/>
    <property type="match status" value="1"/>
</dbReference>
<evidence type="ECO:0000256" key="7">
    <source>
        <dbReference type="ARBA" id="ARBA00022630"/>
    </source>
</evidence>
<evidence type="ECO:0000256" key="6">
    <source>
        <dbReference type="ARBA" id="ARBA00022617"/>
    </source>
</evidence>
<dbReference type="PRINTS" id="PR00371">
    <property type="entry name" value="FPNCR"/>
</dbReference>
<dbReference type="CDD" id="cd08922">
    <property type="entry name" value="FHb-globin"/>
    <property type="match status" value="1"/>
</dbReference>
<dbReference type="GO" id="GO:0071949">
    <property type="term" value="F:FAD binding"/>
    <property type="evidence" value="ECO:0007669"/>
    <property type="project" value="TreeGrafter"/>
</dbReference>
<evidence type="ECO:0000256" key="16">
    <source>
        <dbReference type="ARBA" id="ARBA00056398"/>
    </source>
</evidence>
<comment type="function">
    <text evidence="16">In the presence of oxygen and NADH, it has NADH oxidase activity, which leads to the generation of superoxide and H(2)O(2). Under anaerobic conditions, it also exhibits nitric oxide reductase and FAD reductase activities. However, all these reactions are much lower than NOD activity.</text>
</comment>
<evidence type="ECO:0000313" key="19">
    <source>
        <dbReference type="EMBL" id="KAK4543306.1"/>
    </source>
</evidence>
<dbReference type="FunFam" id="3.40.50.80:FF:000010">
    <property type="entry name" value="Flavohemoprotein"/>
    <property type="match status" value="1"/>
</dbReference>
<dbReference type="PROSITE" id="PS51384">
    <property type="entry name" value="FAD_FR"/>
    <property type="match status" value="1"/>
</dbReference>
<name>A0AAV9JEJ8_9PEZI</name>
<keyword evidence="10" id="KW-0521">NADP</keyword>
<dbReference type="InterPro" id="IPR009050">
    <property type="entry name" value="Globin-like_sf"/>
</dbReference>
<dbReference type="CDD" id="cd06184">
    <property type="entry name" value="flavohem_like_fad_nad_binding"/>
    <property type="match status" value="1"/>
</dbReference>
<dbReference type="Gene3D" id="1.10.490.10">
    <property type="entry name" value="Globins"/>
    <property type="match status" value="1"/>
</dbReference>
<keyword evidence="8" id="KW-0479">Metal-binding</keyword>
<keyword evidence="12" id="KW-0408">Iron</keyword>
<dbReference type="EC" id="1.14.12.17" evidence="4"/>
<dbReference type="NCBIfam" id="NF009805">
    <property type="entry name" value="PRK13289.1"/>
    <property type="match status" value="1"/>
</dbReference>
<dbReference type="SUPFAM" id="SSF46458">
    <property type="entry name" value="Globin-like"/>
    <property type="match status" value="1"/>
</dbReference>
<evidence type="ECO:0000256" key="12">
    <source>
        <dbReference type="ARBA" id="ARBA00023004"/>
    </source>
</evidence>
<dbReference type="InterPro" id="IPR039261">
    <property type="entry name" value="FNR_nucleotide-bd"/>
</dbReference>
<evidence type="ECO:0000256" key="4">
    <source>
        <dbReference type="ARBA" id="ARBA00012229"/>
    </source>
</evidence>
<evidence type="ECO:0000256" key="11">
    <source>
        <dbReference type="ARBA" id="ARBA00023002"/>
    </source>
</evidence>
<protein>
    <recommendedName>
        <fullName evidence="4">nitric oxide dioxygenase</fullName>
        <ecNumber evidence="4">1.14.12.17</ecNumber>
    </recommendedName>
</protein>
<evidence type="ECO:0000259" key="18">
    <source>
        <dbReference type="PROSITE" id="PS51384"/>
    </source>
</evidence>
<dbReference type="FunFam" id="1.10.490.10:FF:000003">
    <property type="entry name" value="Flavohemoprotein"/>
    <property type="match status" value="1"/>
</dbReference>
<dbReference type="GO" id="GO:0019825">
    <property type="term" value="F:oxygen binding"/>
    <property type="evidence" value="ECO:0007669"/>
    <property type="project" value="InterPro"/>
</dbReference>
<dbReference type="SUPFAM" id="SSF52343">
    <property type="entry name" value="Ferredoxin reductase-like, C-terminal NADP-linked domain"/>
    <property type="match status" value="1"/>
</dbReference>
<dbReference type="PANTHER" id="PTHR43396">
    <property type="entry name" value="FLAVOHEMOPROTEIN"/>
    <property type="match status" value="1"/>
</dbReference>
<dbReference type="GO" id="GO:0008941">
    <property type="term" value="F:nitric oxide dioxygenase NAD(P)H activity"/>
    <property type="evidence" value="ECO:0007669"/>
    <property type="project" value="UniProtKB-EC"/>
</dbReference>
<dbReference type="GO" id="GO:0046210">
    <property type="term" value="P:nitric oxide catabolic process"/>
    <property type="evidence" value="ECO:0007669"/>
    <property type="project" value="TreeGrafter"/>
</dbReference>
<evidence type="ECO:0000313" key="20">
    <source>
        <dbReference type="Proteomes" id="UP001324427"/>
    </source>
</evidence>
<keyword evidence="7" id="KW-0285">Flavoprotein</keyword>
<comment type="catalytic activity">
    <reaction evidence="15">
        <text>2 nitric oxide + NADPH + 2 O2 = 2 nitrate + NADP(+) + H(+)</text>
        <dbReference type="Rhea" id="RHEA:19465"/>
        <dbReference type="ChEBI" id="CHEBI:15378"/>
        <dbReference type="ChEBI" id="CHEBI:15379"/>
        <dbReference type="ChEBI" id="CHEBI:16480"/>
        <dbReference type="ChEBI" id="CHEBI:17632"/>
        <dbReference type="ChEBI" id="CHEBI:57783"/>
        <dbReference type="ChEBI" id="CHEBI:58349"/>
        <dbReference type="EC" id="1.14.12.17"/>
    </reaction>
</comment>
<gene>
    <name evidence="19" type="ORF">LTR36_005665</name>
</gene>
<keyword evidence="9" id="KW-0274">FAD</keyword>
<dbReference type="Proteomes" id="UP001324427">
    <property type="component" value="Unassembled WGS sequence"/>
</dbReference>
<dbReference type="InterPro" id="IPR012292">
    <property type="entry name" value="Globin/Proto"/>
</dbReference>
<dbReference type="InterPro" id="IPR017927">
    <property type="entry name" value="FAD-bd_FR_type"/>
</dbReference>
<keyword evidence="5" id="KW-0216">Detoxification</keyword>
<sequence>MSLTPEQVQIVRSTVPVLQQHGNAITKTFYATLLKEVPDLRNVFNHANQANDHQAQALAGALYAYASHIDDLGALSPAVEKICQKHASLYIQPDHYKVVGEYLLRAMGEVLGSALTPEVLEAWGAAYWQLANLMITREEKLFEHTHGWTDWRDFRIAEKVKESDEITSFYLTPVDGQKLPAFLPGQYISVLTDVPKLRYLQSRQYSLSDAPKPDCYRVSIKKDTGLSTTQPEAEAHPGYISNIMHDKKKVGDVVKVSHPAGEFFLDPAQDRDAQTPVVLISAGVGVTPMIAILNTLIGRDSKQRISFIHGARSTSSQAFGKHIRETVASHPNVTGSIFIKNPNTDTDVEGLDYKYKSRVTLDMLDSEKDLCLDNPKTKYFVCGPDSFMGAMSKGLQALGVEEERIQMEMFGTGEIPRS</sequence>
<keyword evidence="11" id="KW-0560">Oxidoreductase</keyword>
<evidence type="ECO:0000256" key="9">
    <source>
        <dbReference type="ARBA" id="ARBA00022827"/>
    </source>
</evidence>
<evidence type="ECO:0000256" key="10">
    <source>
        <dbReference type="ARBA" id="ARBA00022857"/>
    </source>
</evidence>
<dbReference type="InterPro" id="IPR000971">
    <property type="entry name" value="Globin"/>
</dbReference>
<comment type="caution">
    <text evidence="19">The sequence shown here is derived from an EMBL/GenBank/DDBJ whole genome shotgun (WGS) entry which is preliminary data.</text>
</comment>
<keyword evidence="20" id="KW-1185">Reference proteome</keyword>
<keyword evidence="6" id="KW-0349">Heme</keyword>
<evidence type="ECO:0000256" key="3">
    <source>
        <dbReference type="ARBA" id="ARBA00006401"/>
    </source>
</evidence>
<comment type="similarity">
    <text evidence="3">In the C-terminal section; belongs to the flavoprotein pyridine nucleotide cytochrome reductase family.</text>
</comment>
<dbReference type="GO" id="GO:0020037">
    <property type="term" value="F:heme binding"/>
    <property type="evidence" value="ECO:0007669"/>
    <property type="project" value="InterPro"/>
</dbReference>
<evidence type="ECO:0000256" key="15">
    <source>
        <dbReference type="ARBA" id="ARBA00049433"/>
    </source>
</evidence>
<accession>A0AAV9JEJ8</accession>
<dbReference type="InterPro" id="IPR017938">
    <property type="entry name" value="Riboflavin_synthase-like_b-brl"/>
</dbReference>
<dbReference type="InterPro" id="IPR001709">
    <property type="entry name" value="Flavoprot_Pyr_Nucl_cyt_Rdtase"/>
</dbReference>
<feature type="domain" description="Globin" evidence="17">
    <location>
        <begin position="2"/>
        <end position="139"/>
    </location>
</feature>
<dbReference type="Gene3D" id="2.40.30.10">
    <property type="entry name" value="Translation factors"/>
    <property type="match status" value="1"/>
</dbReference>
<evidence type="ECO:0000256" key="14">
    <source>
        <dbReference type="ARBA" id="ARBA00048649"/>
    </source>
</evidence>
<evidence type="ECO:0000256" key="1">
    <source>
        <dbReference type="ARBA" id="ARBA00001970"/>
    </source>
</evidence>
<dbReference type="GO" id="GO:0046872">
    <property type="term" value="F:metal ion binding"/>
    <property type="evidence" value="ECO:0007669"/>
    <property type="project" value="UniProtKB-KW"/>
</dbReference>
<dbReference type="SUPFAM" id="SSF63380">
    <property type="entry name" value="Riboflavin synthase domain-like"/>
    <property type="match status" value="1"/>
</dbReference>
<dbReference type="EMBL" id="JAVFHQ010000033">
    <property type="protein sequence ID" value="KAK4543306.1"/>
    <property type="molecule type" value="Genomic_DNA"/>
</dbReference>
<dbReference type="PROSITE" id="PS01033">
    <property type="entry name" value="GLOBIN"/>
    <property type="match status" value="1"/>
</dbReference>
<keyword evidence="13" id="KW-0520">NAD</keyword>
<evidence type="ECO:0000256" key="8">
    <source>
        <dbReference type="ARBA" id="ARBA00022723"/>
    </source>
</evidence>
<proteinExistence type="inferred from homology"/>
<evidence type="ECO:0000256" key="13">
    <source>
        <dbReference type="ARBA" id="ARBA00023027"/>
    </source>
</evidence>
<dbReference type="PANTHER" id="PTHR43396:SF3">
    <property type="entry name" value="FLAVOHEMOPROTEIN"/>
    <property type="match status" value="1"/>
</dbReference>
<dbReference type="Pfam" id="PF00042">
    <property type="entry name" value="Globin"/>
    <property type="match status" value="1"/>
</dbReference>
<evidence type="ECO:0000259" key="17">
    <source>
        <dbReference type="PROSITE" id="PS01033"/>
    </source>
</evidence>
<evidence type="ECO:0000256" key="5">
    <source>
        <dbReference type="ARBA" id="ARBA00022575"/>
    </source>
</evidence>
<reference evidence="19 20" key="1">
    <citation type="submission" date="2021-11" db="EMBL/GenBank/DDBJ databases">
        <title>Black yeast isolated from Biological Soil Crust.</title>
        <authorList>
            <person name="Kurbessoian T."/>
        </authorList>
    </citation>
    <scope>NUCLEOTIDE SEQUENCE [LARGE SCALE GENOMIC DNA]</scope>
    <source>
        <strain evidence="19 20">CCFEE 5522</strain>
    </source>
</reference>
<dbReference type="GO" id="GO:0071500">
    <property type="term" value="P:cellular response to nitrosative stress"/>
    <property type="evidence" value="ECO:0007669"/>
    <property type="project" value="TreeGrafter"/>
</dbReference>
<comment type="cofactor">
    <cofactor evidence="1">
        <name>heme b</name>
        <dbReference type="ChEBI" id="CHEBI:60344"/>
    </cofactor>
</comment>
<dbReference type="GO" id="GO:0009636">
    <property type="term" value="P:response to toxic substance"/>
    <property type="evidence" value="ECO:0007669"/>
    <property type="project" value="UniProtKB-KW"/>
</dbReference>
<dbReference type="InterPro" id="IPR001433">
    <property type="entry name" value="OxRdtase_FAD/NAD-bd"/>
</dbReference>
<feature type="domain" description="FAD-binding FR-type" evidence="18">
    <location>
        <begin position="149"/>
        <end position="266"/>
    </location>
</feature>
<organism evidence="19 20">
    <name type="scientific">Oleoguttula mirabilis</name>
    <dbReference type="NCBI Taxonomy" id="1507867"/>
    <lineage>
        <taxon>Eukaryota</taxon>
        <taxon>Fungi</taxon>
        <taxon>Dikarya</taxon>
        <taxon>Ascomycota</taxon>
        <taxon>Pezizomycotina</taxon>
        <taxon>Dothideomycetes</taxon>
        <taxon>Dothideomycetidae</taxon>
        <taxon>Mycosphaerellales</taxon>
        <taxon>Teratosphaeriaceae</taxon>
        <taxon>Oleoguttula</taxon>
    </lineage>
</organism>
<dbReference type="Gene3D" id="3.40.50.80">
    <property type="entry name" value="Nucleotide-binding domain of ferredoxin-NADP reductase (FNR) module"/>
    <property type="match status" value="1"/>
</dbReference>
<comment type="cofactor">
    <cofactor evidence="2">
        <name>FAD</name>
        <dbReference type="ChEBI" id="CHEBI:57692"/>
    </cofactor>
</comment>
<dbReference type="Pfam" id="PF00175">
    <property type="entry name" value="NAD_binding_1"/>
    <property type="match status" value="1"/>
</dbReference>
<evidence type="ECO:0000256" key="2">
    <source>
        <dbReference type="ARBA" id="ARBA00001974"/>
    </source>
</evidence>
<comment type="catalytic activity">
    <reaction evidence="14">
        <text>2 nitric oxide + NADH + 2 O2 = 2 nitrate + NAD(+) + H(+)</text>
        <dbReference type="Rhea" id="RHEA:19469"/>
        <dbReference type="ChEBI" id="CHEBI:15378"/>
        <dbReference type="ChEBI" id="CHEBI:15379"/>
        <dbReference type="ChEBI" id="CHEBI:16480"/>
        <dbReference type="ChEBI" id="CHEBI:17632"/>
        <dbReference type="ChEBI" id="CHEBI:57540"/>
        <dbReference type="ChEBI" id="CHEBI:57945"/>
        <dbReference type="EC" id="1.14.12.17"/>
    </reaction>
</comment>
<dbReference type="AlphaFoldDB" id="A0AAV9JEJ8"/>